<dbReference type="Gene3D" id="3.60.21.10">
    <property type="match status" value="1"/>
</dbReference>
<protein>
    <recommendedName>
        <fullName evidence="2">Calcineurin-like phosphoesterase domain-containing protein</fullName>
    </recommendedName>
</protein>
<gene>
    <name evidence="3" type="ORF">CDL10_04970</name>
</gene>
<keyword evidence="1" id="KW-0812">Transmembrane</keyword>
<sequence>MKKILKVFKVISTIIGAAILIFFFVGIFIWGLDFEPIEYEQNNLVSSKNLANEGPFIFEKDSIYEIKYIQGTEENGYDVEQKQISKTGNPELSAYYYLDNSSFSFVLKDSLINEPYRYESVEKIIAISDIESKYKTLRDFLINNKVIDENLNWIFGNGHLVLNGDFIDRDYFATQVLWFIYKLEQEAEKAGGKVHFILGNHEIMNIQGNHKYAKYKYETVARVLGVKQHQLYDTTTYLGKWLKTKNIVEQIGNYTFVHAGISPEIVENKITISEMNQIARNNYAIPYYSKKDRPLKEKLILSSQTSPYWYRGYFDELEQEEIDKILNFYQTSNIIVGHTIQDEVHRLSNGKIIGIDVAQPKGYTKYFPKVESQGLLIENNKFHRINNQGKQTEI</sequence>
<dbReference type="Proteomes" id="UP000231960">
    <property type="component" value="Unassembled WGS sequence"/>
</dbReference>
<comment type="caution">
    <text evidence="3">The sequence shown here is derived from an EMBL/GenBank/DDBJ whole genome shotgun (WGS) entry which is preliminary data.</text>
</comment>
<proteinExistence type="predicted"/>
<dbReference type="Pfam" id="PF00149">
    <property type="entry name" value="Metallophos"/>
    <property type="match status" value="1"/>
</dbReference>
<keyword evidence="4" id="KW-1185">Reference proteome</keyword>
<keyword evidence="1" id="KW-0472">Membrane</keyword>
<dbReference type="InterPro" id="IPR004843">
    <property type="entry name" value="Calcineurin-like_PHP"/>
</dbReference>
<feature type="transmembrane region" description="Helical" evidence="1">
    <location>
        <begin position="7"/>
        <end position="32"/>
    </location>
</feature>
<dbReference type="PANTHER" id="PTHR46546:SF4">
    <property type="entry name" value="SHEWANELLA-LIKE PROTEIN PHOSPHATASE 1"/>
    <property type="match status" value="1"/>
</dbReference>
<organism evidence="3 4">
    <name type="scientific">Avrilella dinanensis</name>
    <dbReference type="NCBI Taxonomy" id="2008672"/>
    <lineage>
        <taxon>Bacteria</taxon>
        <taxon>Pseudomonadati</taxon>
        <taxon>Bacteroidota</taxon>
        <taxon>Flavobacteriia</taxon>
        <taxon>Flavobacteriales</taxon>
        <taxon>Flavobacteriaceae</taxon>
        <taxon>Avrilella</taxon>
    </lineage>
</organism>
<dbReference type="PANTHER" id="PTHR46546">
    <property type="entry name" value="SHEWANELLA-LIKE PROTEIN PHOSPHATASE 1"/>
    <property type="match status" value="1"/>
</dbReference>
<feature type="domain" description="Calcineurin-like phosphoesterase" evidence="2">
    <location>
        <begin position="123"/>
        <end position="340"/>
    </location>
</feature>
<dbReference type="SUPFAM" id="SSF56300">
    <property type="entry name" value="Metallo-dependent phosphatases"/>
    <property type="match status" value="1"/>
</dbReference>
<accession>A0A2M9R4Z7</accession>
<evidence type="ECO:0000259" key="2">
    <source>
        <dbReference type="Pfam" id="PF00149"/>
    </source>
</evidence>
<evidence type="ECO:0000256" key="1">
    <source>
        <dbReference type="SAM" id="Phobius"/>
    </source>
</evidence>
<dbReference type="OrthoDB" id="7550081at2"/>
<evidence type="ECO:0000313" key="3">
    <source>
        <dbReference type="EMBL" id="PJR03949.1"/>
    </source>
</evidence>
<keyword evidence="1" id="KW-1133">Transmembrane helix</keyword>
<dbReference type="GO" id="GO:0016787">
    <property type="term" value="F:hydrolase activity"/>
    <property type="evidence" value="ECO:0007669"/>
    <property type="project" value="InterPro"/>
</dbReference>
<dbReference type="InterPro" id="IPR029052">
    <property type="entry name" value="Metallo-depent_PP-like"/>
</dbReference>
<dbReference type="EMBL" id="NIPO01000001">
    <property type="protein sequence ID" value="PJR03949.1"/>
    <property type="molecule type" value="Genomic_DNA"/>
</dbReference>
<dbReference type="AlphaFoldDB" id="A0A2M9R4Z7"/>
<evidence type="ECO:0000313" key="4">
    <source>
        <dbReference type="Proteomes" id="UP000231960"/>
    </source>
</evidence>
<dbReference type="RefSeq" id="WP_100677515.1">
    <property type="nucleotide sequence ID" value="NZ_NIPO01000001.1"/>
</dbReference>
<name>A0A2M9R4Z7_9FLAO</name>
<reference evidence="3 4" key="1">
    <citation type="submission" date="2017-06" db="EMBL/GenBank/DDBJ databases">
        <title>Description of Avrilella dinanensis gen. nov. sp. nov.</title>
        <authorList>
            <person name="Leyer C."/>
            <person name="Sassi M."/>
            <person name="Minet J."/>
            <person name="Kayal S."/>
            <person name="Cattoir V."/>
        </authorList>
    </citation>
    <scope>NUCLEOTIDE SEQUENCE [LARGE SCALE GENOMIC DNA]</scope>
    <source>
        <strain evidence="3 4">UR159</strain>
    </source>
</reference>